<dbReference type="Pfam" id="PF00172">
    <property type="entry name" value="Zn_clus"/>
    <property type="match status" value="1"/>
</dbReference>
<evidence type="ECO:0000256" key="1">
    <source>
        <dbReference type="ARBA" id="ARBA00023015"/>
    </source>
</evidence>
<gene>
    <name evidence="7" type="ORF">BCR39DRAFT_158289</name>
</gene>
<dbReference type="PANTHER" id="PTHR31069:SF32">
    <property type="entry name" value="ARGININE METABOLISM REGULATION PROTEIN II"/>
    <property type="match status" value="1"/>
</dbReference>
<keyword evidence="8" id="KW-1185">Reference proteome</keyword>
<sequence length="220" mass="23552">MSFLPTAKAQVSSCVLPCIKADLLHRCDGKRPECENCSRRGETCSYDDNVRRRGPGKRTKEMRERAAREAEAAGLVNDNSANTSGGLGDMDVGLAINASLAMETLGNEAGPSTLAEVDETGIRRGRKRKSEVPVDGDKRAKLEGEELSESDVHALQELEHLDESAFGSIDPALQHISESLAGAQSVAYHVDHGHGPSGYIHDQGNGNGDGVDQEHDHLLA</sequence>
<protein>
    <recommendedName>
        <fullName evidence="6">Zn(2)-C6 fungal-type domain-containing protein</fullName>
    </recommendedName>
</protein>
<dbReference type="GO" id="GO:0003677">
    <property type="term" value="F:DNA binding"/>
    <property type="evidence" value="ECO:0007669"/>
    <property type="project" value="UniProtKB-KW"/>
</dbReference>
<dbReference type="AlphaFoldDB" id="A0A1Y2B5I2"/>
<dbReference type="EMBL" id="MCFC01000022">
    <property type="protein sequence ID" value="ORY29994.1"/>
    <property type="molecule type" value="Genomic_DNA"/>
</dbReference>
<dbReference type="InterPro" id="IPR001138">
    <property type="entry name" value="Zn2Cys6_DnaBD"/>
</dbReference>
<keyword evidence="4" id="KW-0539">Nucleus</keyword>
<feature type="region of interest" description="Disordered" evidence="5">
    <location>
        <begin position="116"/>
        <end position="148"/>
    </location>
</feature>
<dbReference type="InterPro" id="IPR036864">
    <property type="entry name" value="Zn2-C6_fun-type_DNA-bd_sf"/>
</dbReference>
<name>A0A1Y2B5I2_9TREE</name>
<reference evidence="7 8" key="1">
    <citation type="submission" date="2016-07" db="EMBL/GenBank/DDBJ databases">
        <title>Pervasive Adenine N6-methylation of Active Genes in Fungi.</title>
        <authorList>
            <consortium name="DOE Joint Genome Institute"/>
            <person name="Mondo S.J."/>
            <person name="Dannebaum R.O."/>
            <person name="Kuo R.C."/>
            <person name="Labutti K."/>
            <person name="Haridas S."/>
            <person name="Kuo A."/>
            <person name="Salamov A."/>
            <person name="Ahrendt S.R."/>
            <person name="Lipzen A."/>
            <person name="Sullivan W."/>
            <person name="Andreopoulos W.B."/>
            <person name="Clum A."/>
            <person name="Lindquist E."/>
            <person name="Daum C."/>
            <person name="Ramamoorthy G.K."/>
            <person name="Gryganskyi A."/>
            <person name="Culley D."/>
            <person name="Magnuson J.K."/>
            <person name="James T.Y."/>
            <person name="O'Malley M.A."/>
            <person name="Stajich J.E."/>
            <person name="Spatafora J.W."/>
            <person name="Visel A."/>
            <person name="Grigoriev I.V."/>
        </authorList>
    </citation>
    <scope>NUCLEOTIDE SEQUENCE [LARGE SCALE GENOMIC DNA]</scope>
    <source>
        <strain evidence="7 8">68-887.2</strain>
    </source>
</reference>
<dbReference type="PANTHER" id="PTHR31069">
    <property type="entry name" value="OLEATE-ACTIVATED TRANSCRIPTION FACTOR 1-RELATED"/>
    <property type="match status" value="1"/>
</dbReference>
<dbReference type="Gene3D" id="4.10.240.10">
    <property type="entry name" value="Zn(2)-C6 fungal-type DNA-binding domain"/>
    <property type="match status" value="1"/>
</dbReference>
<feature type="region of interest" description="Disordered" evidence="5">
    <location>
        <begin position="192"/>
        <end position="220"/>
    </location>
</feature>
<accession>A0A1Y2B5I2</accession>
<dbReference type="OrthoDB" id="39175at2759"/>
<evidence type="ECO:0000313" key="8">
    <source>
        <dbReference type="Proteomes" id="UP000193986"/>
    </source>
</evidence>
<evidence type="ECO:0000256" key="2">
    <source>
        <dbReference type="ARBA" id="ARBA00023125"/>
    </source>
</evidence>
<evidence type="ECO:0000256" key="5">
    <source>
        <dbReference type="SAM" id="MobiDB-lite"/>
    </source>
</evidence>
<evidence type="ECO:0000256" key="3">
    <source>
        <dbReference type="ARBA" id="ARBA00023163"/>
    </source>
</evidence>
<organism evidence="7 8">
    <name type="scientific">Naematelia encephala</name>
    <dbReference type="NCBI Taxonomy" id="71784"/>
    <lineage>
        <taxon>Eukaryota</taxon>
        <taxon>Fungi</taxon>
        <taxon>Dikarya</taxon>
        <taxon>Basidiomycota</taxon>
        <taxon>Agaricomycotina</taxon>
        <taxon>Tremellomycetes</taxon>
        <taxon>Tremellales</taxon>
        <taxon>Naemateliaceae</taxon>
        <taxon>Naematelia</taxon>
    </lineage>
</organism>
<dbReference type="GO" id="GO:0008270">
    <property type="term" value="F:zinc ion binding"/>
    <property type="evidence" value="ECO:0007669"/>
    <property type="project" value="InterPro"/>
</dbReference>
<keyword evidence="3" id="KW-0804">Transcription</keyword>
<keyword evidence="2" id="KW-0238">DNA-binding</keyword>
<proteinExistence type="predicted"/>
<feature type="domain" description="Zn(2)-C6 fungal-type" evidence="6">
    <location>
        <begin position="26"/>
        <end position="52"/>
    </location>
</feature>
<feature type="compositionally biased region" description="Basic and acidic residues" evidence="5">
    <location>
        <begin position="130"/>
        <end position="148"/>
    </location>
</feature>
<dbReference type="CDD" id="cd00067">
    <property type="entry name" value="GAL4"/>
    <property type="match status" value="1"/>
</dbReference>
<dbReference type="Proteomes" id="UP000193986">
    <property type="component" value="Unassembled WGS sequence"/>
</dbReference>
<dbReference type="GO" id="GO:0000981">
    <property type="term" value="F:DNA-binding transcription factor activity, RNA polymerase II-specific"/>
    <property type="evidence" value="ECO:0007669"/>
    <property type="project" value="InterPro"/>
</dbReference>
<comment type="caution">
    <text evidence="7">The sequence shown here is derived from an EMBL/GenBank/DDBJ whole genome shotgun (WGS) entry which is preliminary data.</text>
</comment>
<keyword evidence="1" id="KW-0805">Transcription regulation</keyword>
<evidence type="ECO:0000259" key="6">
    <source>
        <dbReference type="Pfam" id="PF00172"/>
    </source>
</evidence>
<evidence type="ECO:0000256" key="4">
    <source>
        <dbReference type="ARBA" id="ARBA00023242"/>
    </source>
</evidence>
<evidence type="ECO:0000313" key="7">
    <source>
        <dbReference type="EMBL" id="ORY29994.1"/>
    </source>
</evidence>
<dbReference type="InParanoid" id="A0A1Y2B5I2"/>
<dbReference type="InterPro" id="IPR050675">
    <property type="entry name" value="OAF3"/>
</dbReference>